<evidence type="ECO:0000313" key="21">
    <source>
        <dbReference type="Proteomes" id="UP000008957"/>
    </source>
</evidence>
<evidence type="ECO:0000256" key="15">
    <source>
        <dbReference type="PIRSR" id="PIRSR000114-2"/>
    </source>
</evidence>
<dbReference type="PRINTS" id="PR00077">
    <property type="entry name" value="GPDHDRGNASE"/>
</dbReference>
<evidence type="ECO:0000256" key="17">
    <source>
        <dbReference type="RuleBase" id="RU000437"/>
    </source>
</evidence>
<dbReference type="GO" id="GO:0051287">
    <property type="term" value="F:NAD binding"/>
    <property type="evidence" value="ECO:0007669"/>
    <property type="project" value="InterPro"/>
</dbReference>
<comment type="catalytic activity">
    <reaction evidence="9">
        <text>sn-glycerol 3-phosphate + NADP(+) = dihydroxyacetone phosphate + NADPH + H(+)</text>
        <dbReference type="Rhea" id="RHEA:11096"/>
        <dbReference type="ChEBI" id="CHEBI:15378"/>
        <dbReference type="ChEBI" id="CHEBI:57597"/>
        <dbReference type="ChEBI" id="CHEBI:57642"/>
        <dbReference type="ChEBI" id="CHEBI:57783"/>
        <dbReference type="ChEBI" id="CHEBI:58349"/>
        <dbReference type="EC" id="1.1.1.94"/>
    </reaction>
    <physiologicalReaction direction="right-to-left" evidence="9">
        <dbReference type="Rhea" id="RHEA:11098"/>
    </physiologicalReaction>
</comment>
<dbReference type="SUPFAM" id="SSF51735">
    <property type="entry name" value="NAD(P)-binding Rossmann-fold domains"/>
    <property type="match status" value="1"/>
</dbReference>
<evidence type="ECO:0000256" key="9">
    <source>
        <dbReference type="ARBA" id="ARBA00052716"/>
    </source>
</evidence>
<dbReference type="Pfam" id="PF01210">
    <property type="entry name" value="NAD_Gly3P_dh_N"/>
    <property type="match status" value="1"/>
</dbReference>
<feature type="active site" description="Proton acceptor" evidence="13 14">
    <location>
        <position position="188"/>
    </location>
</feature>
<feature type="binding site" evidence="15">
    <location>
        <begin position="252"/>
        <end position="253"/>
    </location>
    <ligand>
        <name>substrate</name>
    </ligand>
</feature>
<dbReference type="GO" id="GO:0008654">
    <property type="term" value="P:phospholipid biosynthetic process"/>
    <property type="evidence" value="ECO:0007669"/>
    <property type="project" value="UniProtKB-KW"/>
</dbReference>
<proteinExistence type="inferred from homology"/>
<reference evidence="21" key="1">
    <citation type="submission" date="2010-03" db="EMBL/GenBank/DDBJ databases">
        <title>The genome sequence of Synergistetes sp. SGP1.</title>
        <authorList>
            <consortium name="metaHIT consortium -- http://www.metahit.eu/"/>
            <person name="Pajon A."/>
            <person name="Turner K."/>
            <person name="Parkhill J."/>
            <person name="Wade W."/>
            <person name="Vartoukian S."/>
        </authorList>
    </citation>
    <scope>NUCLEOTIDE SEQUENCE [LARGE SCALE GENOMIC DNA]</scope>
    <source>
        <strain evidence="21">SGP1</strain>
    </source>
</reference>
<name>A0AB94IVZ8_9BACT</name>
<keyword evidence="5 13" id="KW-0520">NAD</keyword>
<evidence type="ECO:0000313" key="20">
    <source>
        <dbReference type="EMBL" id="CBL27901.1"/>
    </source>
</evidence>
<feature type="domain" description="Glycerol-3-phosphate dehydrogenase NAD-dependent N-terminal" evidence="18">
    <location>
        <begin position="4"/>
        <end position="157"/>
    </location>
</feature>
<evidence type="ECO:0000256" key="8">
    <source>
        <dbReference type="ARBA" id="ARBA00023264"/>
    </source>
</evidence>
<dbReference type="GO" id="GO:0047952">
    <property type="term" value="F:glycerol-3-phosphate dehydrogenase [NAD(P)+] activity"/>
    <property type="evidence" value="ECO:0007669"/>
    <property type="project" value="UniProtKB-UniRule"/>
</dbReference>
<comment type="function">
    <text evidence="13">Catalyzes the reduction of the glycolytic intermediate dihydroxyacetone phosphate (DHAP) to sn-glycerol 3-phosphate (G3P), the key precursor for phospholipid synthesis.</text>
</comment>
<feature type="binding site" evidence="15">
    <location>
        <position position="105"/>
    </location>
    <ligand>
        <name>substrate</name>
    </ligand>
</feature>
<dbReference type="InterPro" id="IPR013328">
    <property type="entry name" value="6PGD_dom2"/>
</dbReference>
<feature type="binding site" evidence="16">
    <location>
        <begin position="7"/>
        <end position="12"/>
    </location>
    <ligand>
        <name>NAD(+)</name>
        <dbReference type="ChEBI" id="CHEBI:57540"/>
    </ligand>
</feature>
<evidence type="ECO:0000256" key="11">
    <source>
        <dbReference type="ARBA" id="ARBA00069372"/>
    </source>
</evidence>
<reference evidence="20 21" key="2">
    <citation type="submission" date="2010-03" db="EMBL/GenBank/DDBJ databases">
        <authorList>
            <person name="Pajon A."/>
        </authorList>
    </citation>
    <scope>NUCLEOTIDE SEQUENCE [LARGE SCALE GENOMIC DNA]</scope>
    <source>
        <strain evidence="20 21">SGP1</strain>
    </source>
</reference>
<accession>A0AB94IVZ8</accession>
<gene>
    <name evidence="13" type="primary">gpsA</name>
    <name evidence="20" type="ORF">SY1_04740</name>
</gene>
<feature type="binding site" evidence="16">
    <location>
        <position position="137"/>
    </location>
    <ligand>
        <name>NAD(+)</name>
        <dbReference type="ChEBI" id="CHEBI:57540"/>
    </ligand>
</feature>
<comment type="pathway">
    <text evidence="13">Membrane lipid metabolism; glycerophospholipid metabolism.</text>
</comment>
<dbReference type="GO" id="GO:0046167">
    <property type="term" value="P:glycerol-3-phosphate biosynthetic process"/>
    <property type="evidence" value="ECO:0007669"/>
    <property type="project" value="UniProtKB-UniRule"/>
</dbReference>
<dbReference type="FunFam" id="1.10.1040.10:FF:000001">
    <property type="entry name" value="Glycerol-3-phosphate dehydrogenase [NAD(P)+]"/>
    <property type="match status" value="1"/>
</dbReference>
<evidence type="ECO:0000256" key="16">
    <source>
        <dbReference type="PIRSR" id="PIRSR000114-3"/>
    </source>
</evidence>
<feature type="binding site" evidence="13">
    <location>
        <position position="105"/>
    </location>
    <ligand>
        <name>sn-glycerol 3-phosphate</name>
        <dbReference type="ChEBI" id="CHEBI:57597"/>
    </ligand>
</feature>
<feature type="binding site" evidence="13">
    <location>
        <position position="252"/>
    </location>
    <ligand>
        <name>sn-glycerol 3-phosphate</name>
        <dbReference type="ChEBI" id="CHEBI:57597"/>
    </ligand>
</feature>
<keyword evidence="13" id="KW-0547">Nucleotide-binding</keyword>
<evidence type="ECO:0000256" key="13">
    <source>
        <dbReference type="HAMAP-Rule" id="MF_00394"/>
    </source>
</evidence>
<feature type="binding site" evidence="13">
    <location>
        <position position="135"/>
    </location>
    <ligand>
        <name>sn-glycerol 3-phosphate</name>
        <dbReference type="ChEBI" id="CHEBI:57597"/>
    </ligand>
</feature>
<dbReference type="GO" id="GO:0005975">
    <property type="term" value="P:carbohydrate metabolic process"/>
    <property type="evidence" value="ECO:0007669"/>
    <property type="project" value="InterPro"/>
</dbReference>
<keyword evidence="7 13" id="KW-0594">Phospholipid biosynthesis</keyword>
<dbReference type="HAMAP" id="MF_00394">
    <property type="entry name" value="NAD_Glyc3P_dehydrog"/>
    <property type="match status" value="1"/>
</dbReference>
<feature type="binding site" evidence="13">
    <location>
        <position position="278"/>
    </location>
    <ligand>
        <name>NADPH</name>
        <dbReference type="ChEBI" id="CHEBI:57783"/>
    </ligand>
</feature>
<dbReference type="EMBL" id="FP929056">
    <property type="protein sequence ID" value="CBL27901.1"/>
    <property type="molecule type" value="Genomic_DNA"/>
</dbReference>
<comment type="catalytic activity">
    <reaction evidence="13">
        <text>sn-glycerol 3-phosphate + NAD(+) = dihydroxyacetone phosphate + NADH + H(+)</text>
        <dbReference type="Rhea" id="RHEA:11092"/>
        <dbReference type="ChEBI" id="CHEBI:15378"/>
        <dbReference type="ChEBI" id="CHEBI:57540"/>
        <dbReference type="ChEBI" id="CHEBI:57597"/>
        <dbReference type="ChEBI" id="CHEBI:57642"/>
        <dbReference type="ChEBI" id="CHEBI:57945"/>
        <dbReference type="EC" id="1.1.1.94"/>
    </reaction>
</comment>
<dbReference type="InterPro" id="IPR011128">
    <property type="entry name" value="G3P_DH_NAD-dep_N"/>
</dbReference>
<protein>
    <recommendedName>
        <fullName evidence="11 13">Glycerol-3-phosphate dehydrogenase [NAD(P)+]</fullName>
        <ecNumber evidence="10 13">1.1.1.94</ecNumber>
    </recommendedName>
    <alternativeName>
        <fullName evidence="13">NAD(P)(+)-dependent glycerol-3-phosphate dehydrogenase</fullName>
    </alternativeName>
    <alternativeName>
        <fullName evidence="12 13">NAD(P)H-dependent dihydroxyacetone-phosphate reductase</fullName>
    </alternativeName>
</protein>
<comment type="subcellular location">
    <subcellularLocation>
        <location evidence="13">Cytoplasm</location>
    </subcellularLocation>
</comment>
<feature type="binding site" evidence="13">
    <location>
        <position position="31"/>
    </location>
    <ligand>
        <name>NADPH</name>
        <dbReference type="ChEBI" id="CHEBI:57783"/>
    </ligand>
</feature>
<evidence type="ECO:0000256" key="14">
    <source>
        <dbReference type="PIRSR" id="PIRSR000114-1"/>
    </source>
</evidence>
<dbReference type="GO" id="GO:0005829">
    <property type="term" value="C:cytosol"/>
    <property type="evidence" value="ECO:0007669"/>
    <property type="project" value="TreeGrafter"/>
</dbReference>
<dbReference type="PIRSF" id="PIRSF000114">
    <property type="entry name" value="Glycerol-3-P_dh"/>
    <property type="match status" value="1"/>
</dbReference>
<evidence type="ECO:0000256" key="7">
    <source>
        <dbReference type="ARBA" id="ARBA00023209"/>
    </source>
</evidence>
<dbReference type="SUPFAM" id="SSF48179">
    <property type="entry name" value="6-phosphogluconate dehydrogenase C-terminal domain-like"/>
    <property type="match status" value="1"/>
</dbReference>
<evidence type="ECO:0000256" key="2">
    <source>
        <dbReference type="ARBA" id="ARBA00022516"/>
    </source>
</evidence>
<feature type="binding site" evidence="13">
    <location>
        <position position="188"/>
    </location>
    <ligand>
        <name>sn-glycerol 3-phosphate</name>
        <dbReference type="ChEBI" id="CHEBI:57597"/>
    </ligand>
</feature>
<feature type="binding site" evidence="13">
    <location>
        <position position="253"/>
    </location>
    <ligand>
        <name>sn-glycerol 3-phosphate</name>
        <dbReference type="ChEBI" id="CHEBI:57597"/>
    </ligand>
</feature>
<feature type="binding site" evidence="13">
    <location>
        <position position="251"/>
    </location>
    <ligand>
        <name>sn-glycerol 3-phosphate</name>
        <dbReference type="ChEBI" id="CHEBI:57597"/>
    </ligand>
</feature>
<dbReference type="InterPro" id="IPR036291">
    <property type="entry name" value="NAD(P)-bd_dom_sf"/>
</dbReference>
<keyword evidence="3 13" id="KW-0521">NADP</keyword>
<evidence type="ECO:0000256" key="3">
    <source>
        <dbReference type="ARBA" id="ARBA00022857"/>
    </source>
</evidence>
<evidence type="ECO:0000256" key="1">
    <source>
        <dbReference type="ARBA" id="ARBA00011009"/>
    </source>
</evidence>
<keyword evidence="4 13" id="KW-0560">Oxidoreductase</keyword>
<feature type="binding site" evidence="13">
    <location>
        <position position="137"/>
    </location>
    <ligand>
        <name>NADPH</name>
        <dbReference type="ChEBI" id="CHEBI:57783"/>
    </ligand>
</feature>
<feature type="binding site" evidence="13">
    <location>
        <position position="241"/>
    </location>
    <ligand>
        <name>sn-glycerol 3-phosphate</name>
        <dbReference type="ChEBI" id="CHEBI:57597"/>
    </ligand>
</feature>
<dbReference type="PANTHER" id="PTHR11728">
    <property type="entry name" value="GLYCEROL-3-PHOSPHATE DEHYDROGENASE"/>
    <property type="match status" value="1"/>
</dbReference>
<dbReference type="InterPro" id="IPR006168">
    <property type="entry name" value="G3P_DH_NAD-dep"/>
</dbReference>
<keyword evidence="2 13" id="KW-0444">Lipid biosynthesis</keyword>
<sequence length="332" mass="34911">MRFAVLGAGSFGTAVANSLARRGLETVLWCRDPEQAQVIASVHRNPRHLKGYGLAPSLEATPDMAAALATASHVITAIPTQSLRDVLERVRGLPVEGKRFLSLSKGIEITTGLLPHRIFAEVLPGASLAAMSGPSHAEEVVRDLPTAVIAASEDLEVAMDWQARMNSPHFRVYTSGDVLGVEMGAAVKNVIAIAVGVACALELGDNARAALATRGLAEIMRLGVAMGANPLTLAGLAGVGDLMATCYSAHSRNFRFGLAVGRGKTPALAAEEVGEVVEGAHTVRALTAYARRAGIELPIAEGVFAFLYEGASLHEVIEGLLFREPKPENRPT</sequence>
<dbReference type="NCBIfam" id="NF000942">
    <property type="entry name" value="PRK00094.1-4"/>
    <property type="match status" value="1"/>
</dbReference>
<dbReference type="Proteomes" id="UP000008957">
    <property type="component" value="Chromosome"/>
</dbReference>
<feature type="binding site" evidence="13">
    <location>
        <position position="11"/>
    </location>
    <ligand>
        <name>NADPH</name>
        <dbReference type="ChEBI" id="CHEBI:57783"/>
    </ligand>
</feature>
<dbReference type="EC" id="1.1.1.94" evidence="10 13"/>
<dbReference type="AlphaFoldDB" id="A0AB94IVZ8"/>
<dbReference type="InterPro" id="IPR006109">
    <property type="entry name" value="G3P_DH_NAD-dep_C"/>
</dbReference>
<evidence type="ECO:0000256" key="12">
    <source>
        <dbReference type="ARBA" id="ARBA00080511"/>
    </source>
</evidence>
<evidence type="ECO:0000259" key="19">
    <source>
        <dbReference type="Pfam" id="PF07479"/>
    </source>
</evidence>
<evidence type="ECO:0000259" key="18">
    <source>
        <dbReference type="Pfam" id="PF01210"/>
    </source>
</evidence>
<feature type="binding site" evidence="13">
    <location>
        <position position="105"/>
    </location>
    <ligand>
        <name>NADPH</name>
        <dbReference type="ChEBI" id="CHEBI:57783"/>
    </ligand>
</feature>
<keyword evidence="13" id="KW-0963">Cytoplasm</keyword>
<feature type="binding site" evidence="13">
    <location>
        <position position="133"/>
    </location>
    <ligand>
        <name>sn-glycerol 3-phosphate</name>
        <dbReference type="ChEBI" id="CHEBI:57597"/>
    </ligand>
</feature>
<dbReference type="Pfam" id="PF07479">
    <property type="entry name" value="NAD_Gly3P_dh_C"/>
    <property type="match status" value="1"/>
</dbReference>
<keyword evidence="8 13" id="KW-1208">Phospholipid metabolism</keyword>
<evidence type="ECO:0000256" key="4">
    <source>
        <dbReference type="ARBA" id="ARBA00023002"/>
    </source>
</evidence>
<evidence type="ECO:0000256" key="10">
    <source>
        <dbReference type="ARBA" id="ARBA00066687"/>
    </source>
</evidence>
<dbReference type="FunFam" id="3.40.50.720:FF:000019">
    <property type="entry name" value="Glycerol-3-phosphate dehydrogenase [NAD(P)+]"/>
    <property type="match status" value="1"/>
</dbReference>
<dbReference type="GO" id="GO:0006650">
    <property type="term" value="P:glycerophospholipid metabolic process"/>
    <property type="evidence" value="ECO:0007669"/>
    <property type="project" value="UniProtKB-UniRule"/>
</dbReference>
<feature type="binding site" evidence="13">
    <location>
        <position position="10"/>
    </location>
    <ligand>
        <name>NADPH</name>
        <dbReference type="ChEBI" id="CHEBI:57783"/>
    </ligand>
</feature>
<dbReference type="RefSeq" id="WP_015556048.1">
    <property type="nucleotide sequence ID" value="NC_021038.1"/>
</dbReference>
<comment type="similarity">
    <text evidence="1 13 17">Belongs to the NAD-dependent glycerol-3-phosphate dehydrogenase family.</text>
</comment>
<dbReference type="Gene3D" id="1.10.1040.10">
    <property type="entry name" value="N-(1-d-carboxylethyl)-l-norvaline Dehydrogenase, domain 2"/>
    <property type="match status" value="1"/>
</dbReference>
<keyword evidence="21" id="KW-1185">Reference proteome</keyword>
<dbReference type="KEGG" id="sbr:SY1_04740"/>
<dbReference type="InterPro" id="IPR008927">
    <property type="entry name" value="6-PGluconate_DH-like_C_sf"/>
</dbReference>
<organism evidence="20 21">
    <name type="scientific">Fretibacterium fastidiosum</name>
    <dbReference type="NCBI Taxonomy" id="651822"/>
    <lineage>
        <taxon>Bacteria</taxon>
        <taxon>Thermotogati</taxon>
        <taxon>Synergistota</taxon>
        <taxon>Synergistia</taxon>
        <taxon>Synergistales</taxon>
        <taxon>Aminobacteriaceae</taxon>
        <taxon>Fretibacterium</taxon>
    </lineage>
</organism>
<dbReference type="GO" id="GO:0046168">
    <property type="term" value="P:glycerol-3-phosphate catabolic process"/>
    <property type="evidence" value="ECO:0007669"/>
    <property type="project" value="InterPro"/>
</dbReference>
<keyword evidence="6 13" id="KW-0443">Lipid metabolism</keyword>
<feature type="binding site" evidence="13">
    <location>
        <position position="252"/>
    </location>
    <ligand>
        <name>NADPH</name>
        <dbReference type="ChEBI" id="CHEBI:57783"/>
    </ligand>
</feature>
<dbReference type="NCBIfam" id="NF000940">
    <property type="entry name" value="PRK00094.1-2"/>
    <property type="match status" value="1"/>
</dbReference>
<feature type="binding site" evidence="16">
    <location>
        <position position="252"/>
    </location>
    <ligand>
        <name>NAD(+)</name>
        <dbReference type="ChEBI" id="CHEBI:57540"/>
    </ligand>
</feature>
<feature type="binding site" evidence="13">
    <location>
        <position position="276"/>
    </location>
    <ligand>
        <name>NADPH</name>
        <dbReference type="ChEBI" id="CHEBI:57783"/>
    </ligand>
</feature>
<dbReference type="PROSITE" id="PS00957">
    <property type="entry name" value="NAD_G3PDH"/>
    <property type="match status" value="1"/>
</dbReference>
<dbReference type="Gene3D" id="3.40.50.720">
    <property type="entry name" value="NAD(P)-binding Rossmann-like Domain"/>
    <property type="match status" value="1"/>
</dbReference>
<feature type="domain" description="Glycerol-3-phosphate dehydrogenase NAD-dependent C-terminal" evidence="19">
    <location>
        <begin position="177"/>
        <end position="318"/>
    </location>
</feature>
<comment type="caution">
    <text evidence="13">Lacks conserved residue(s) required for the propagation of feature annotation.</text>
</comment>
<evidence type="ECO:0000256" key="5">
    <source>
        <dbReference type="ARBA" id="ARBA00023027"/>
    </source>
</evidence>
<dbReference type="PANTHER" id="PTHR11728:SF1">
    <property type="entry name" value="GLYCEROL-3-PHOSPHATE DEHYDROGENASE [NAD(+)] 2, CHLOROPLASTIC"/>
    <property type="match status" value="1"/>
</dbReference>
<evidence type="ECO:0000256" key="6">
    <source>
        <dbReference type="ARBA" id="ARBA00023098"/>
    </source>
</evidence>